<dbReference type="InterPro" id="IPR008928">
    <property type="entry name" value="6-hairpin_glycosidase_sf"/>
</dbReference>
<dbReference type="GO" id="GO:0016787">
    <property type="term" value="F:hydrolase activity"/>
    <property type="evidence" value="ECO:0007669"/>
    <property type="project" value="UniProtKB-KW"/>
</dbReference>
<name>A0ABR7VB50_9FLAO</name>
<feature type="domain" description="Glycosyl hydrolase family 92" evidence="5">
    <location>
        <begin position="277"/>
        <end position="760"/>
    </location>
</feature>
<dbReference type="Proteomes" id="UP000598350">
    <property type="component" value="Unassembled WGS sequence"/>
</dbReference>
<dbReference type="PANTHER" id="PTHR12143">
    <property type="entry name" value="PEPTIDE N-GLYCANASE PNGASE -RELATED"/>
    <property type="match status" value="1"/>
</dbReference>
<evidence type="ECO:0000259" key="6">
    <source>
        <dbReference type="Pfam" id="PF17678"/>
    </source>
</evidence>
<comment type="subunit">
    <text evidence="2">Monomer.</text>
</comment>
<keyword evidence="3" id="KW-0106">Calcium</keyword>
<evidence type="ECO:0000313" key="7">
    <source>
        <dbReference type="EMBL" id="MBD0850898.1"/>
    </source>
</evidence>
<evidence type="ECO:0000256" key="4">
    <source>
        <dbReference type="SAM" id="MobiDB-lite"/>
    </source>
</evidence>
<dbReference type="Gene3D" id="1.20.1610.10">
    <property type="entry name" value="alpha-1,2-mannosidases domains"/>
    <property type="match status" value="1"/>
</dbReference>
<dbReference type="EMBL" id="JABTCG010000003">
    <property type="protein sequence ID" value="MBD0850898.1"/>
    <property type="molecule type" value="Genomic_DNA"/>
</dbReference>
<feature type="compositionally biased region" description="Polar residues" evidence="4">
    <location>
        <begin position="770"/>
        <end position="782"/>
    </location>
</feature>
<dbReference type="InterPro" id="IPR014718">
    <property type="entry name" value="GH-type_carb-bd"/>
</dbReference>
<reference evidence="7 8" key="1">
    <citation type="submission" date="2020-05" db="EMBL/GenBank/DDBJ databases">
        <title>The draft genome sequence of Maribacter arenosus CAU 1321.</title>
        <authorList>
            <person name="Mu L."/>
        </authorList>
    </citation>
    <scope>NUCLEOTIDE SEQUENCE [LARGE SCALE GENOMIC DNA]</scope>
    <source>
        <strain evidence="7 8">CAU 1321</strain>
    </source>
</reference>
<gene>
    <name evidence="7" type="ORF">HPE63_09480</name>
</gene>
<evidence type="ECO:0000256" key="1">
    <source>
        <dbReference type="ARBA" id="ARBA00001913"/>
    </source>
</evidence>
<dbReference type="Gene3D" id="3.30.2080.10">
    <property type="entry name" value="GH92 mannosidase domain"/>
    <property type="match status" value="1"/>
</dbReference>
<dbReference type="InterPro" id="IPR041371">
    <property type="entry name" value="GH92_N"/>
</dbReference>
<dbReference type="SUPFAM" id="SSF48208">
    <property type="entry name" value="Six-hairpin glycosidases"/>
    <property type="match status" value="1"/>
</dbReference>
<dbReference type="Pfam" id="PF07971">
    <property type="entry name" value="Glyco_hydro_92"/>
    <property type="match status" value="1"/>
</dbReference>
<feature type="domain" description="Glycosyl hydrolase family 92 N-terminal" evidence="6">
    <location>
        <begin position="44"/>
        <end position="271"/>
    </location>
</feature>
<dbReference type="InterPro" id="IPR050883">
    <property type="entry name" value="PNGase"/>
</dbReference>
<evidence type="ECO:0000313" key="8">
    <source>
        <dbReference type="Proteomes" id="UP000598350"/>
    </source>
</evidence>
<protein>
    <submittedName>
        <fullName evidence="7">Glycoside hydrolase family 92 protein</fullName>
    </submittedName>
</protein>
<sequence>MGIGKQLKISIAGILTVFLFSSCGEKKVIEDSDRNSEAQDVLGYVNPLMGTDSDFSLSNGNTYPAIATPWGMNFWTPMTSKMGDGWTYKYHDKKIRGIKQTHQPSPWINDYAAFSLMAVTGDLKYQEDERESYFSHKAETVRPDYYSVYLADYDVVAEVTPTERAAHFKFTFPEDQSYILLDGFFKGSMIKIIPEERKIIGYCRNNSGGVPENFHNYFVAEFDTDFELTHTWGDKWKLSENSKENQGDHVGAIVGFKTKRGQEVHVKVASSFISPEQAQLNLDREIGADSFKVTKEKATKAWEKELSKIQIEDDNIDNIRTFYSCLYRVLLFPRKMYELDESNEIVHYSPYNGKVLPGYMFTDNGFWDTFRAVFPFFNLMYPEQNGHIMEGLVNTYKESGWLPEWASPGHRDCMIGSNSSPIIADAFLKGIDMGDTEVLLEAMVKNATTSDNRPLSNGNVIRSVGREGIDYYNKLGYVPYDVGINENAARTLEYAYADFTIGQMATKLGKTELANTFYKRSMNYKNLFDSSTKWMRGKNEDGTFQSPFNPLKWGDAFTEGNSIHYTWSVFHDINGLMELMGGKKDFENQLDAVFDMPPDFDDSYYGFTIHEIREMQIMNMGNYAHGNQPIQHMIYLYNYANASYKTQEKIRTVLTKLYSATPDGYCGDEDNGQTSAWYVFSSLGFYPVTPGVDEYVIGSPLFKKASIYLENGNRFEITALDNNKKNVYIKSARLNGAEYDKSFVKYADIQNGGKLQFTMDDQPNKEWASDESSVPYSLSNSN</sequence>
<comment type="caution">
    <text evidence="7">The sequence shown here is derived from an EMBL/GenBank/DDBJ whole genome shotgun (WGS) entry which is preliminary data.</text>
</comment>
<dbReference type="InterPro" id="IPR012939">
    <property type="entry name" value="Glyco_hydro_92"/>
</dbReference>
<organism evidence="7 8">
    <name type="scientific">Maribacter arenosus</name>
    <dbReference type="NCBI Taxonomy" id="1854708"/>
    <lineage>
        <taxon>Bacteria</taxon>
        <taxon>Pseudomonadati</taxon>
        <taxon>Bacteroidota</taxon>
        <taxon>Flavobacteriia</taxon>
        <taxon>Flavobacteriales</taxon>
        <taxon>Flavobacteriaceae</taxon>
        <taxon>Maribacter</taxon>
    </lineage>
</organism>
<dbReference type="Gene3D" id="1.20.1050.60">
    <property type="entry name" value="alpha-1,2-mannosidase"/>
    <property type="match status" value="1"/>
</dbReference>
<dbReference type="NCBIfam" id="TIGR01180">
    <property type="entry name" value="aman2_put"/>
    <property type="match status" value="1"/>
</dbReference>
<dbReference type="Pfam" id="PF17678">
    <property type="entry name" value="Glyco_hydro_92N"/>
    <property type="match status" value="1"/>
</dbReference>
<evidence type="ECO:0000256" key="2">
    <source>
        <dbReference type="ARBA" id="ARBA00011245"/>
    </source>
</evidence>
<evidence type="ECO:0000256" key="3">
    <source>
        <dbReference type="ARBA" id="ARBA00022837"/>
    </source>
</evidence>
<dbReference type="InterPro" id="IPR005887">
    <property type="entry name" value="GH92_a_mannosidase_put"/>
</dbReference>
<dbReference type="PROSITE" id="PS51257">
    <property type="entry name" value="PROKAR_LIPOPROTEIN"/>
    <property type="match status" value="1"/>
</dbReference>
<feature type="region of interest" description="Disordered" evidence="4">
    <location>
        <begin position="760"/>
        <end position="782"/>
    </location>
</feature>
<evidence type="ECO:0000259" key="5">
    <source>
        <dbReference type="Pfam" id="PF07971"/>
    </source>
</evidence>
<proteinExistence type="predicted"/>
<comment type="cofactor">
    <cofactor evidence="1">
        <name>Ca(2+)</name>
        <dbReference type="ChEBI" id="CHEBI:29108"/>
    </cofactor>
</comment>
<dbReference type="RefSeq" id="WP_188314029.1">
    <property type="nucleotide sequence ID" value="NZ_JABTCG010000003.1"/>
</dbReference>
<keyword evidence="7" id="KW-0378">Hydrolase</keyword>
<dbReference type="PANTHER" id="PTHR12143:SF43">
    <property type="entry name" value="PUTATIVE-RELATED"/>
    <property type="match status" value="1"/>
</dbReference>
<accession>A0ABR7VB50</accession>
<keyword evidence="8" id="KW-1185">Reference proteome</keyword>
<dbReference type="Gene3D" id="2.70.98.10">
    <property type="match status" value="1"/>
</dbReference>